<evidence type="ECO:0000313" key="3">
    <source>
        <dbReference type="Proteomes" id="UP000611554"/>
    </source>
</evidence>
<dbReference type="EMBL" id="BMQJ01000023">
    <property type="protein sequence ID" value="GGQ27468.1"/>
    <property type="molecule type" value="Genomic_DNA"/>
</dbReference>
<reference evidence="3" key="1">
    <citation type="journal article" date="2019" name="Int. J. Syst. Evol. Microbiol.">
        <title>The Global Catalogue of Microorganisms (GCM) 10K type strain sequencing project: providing services to taxonomists for standard genome sequencing and annotation.</title>
        <authorList>
            <consortium name="The Broad Institute Genomics Platform"/>
            <consortium name="The Broad Institute Genome Sequencing Center for Infectious Disease"/>
            <person name="Wu L."/>
            <person name="Ma J."/>
        </authorList>
    </citation>
    <scope>NUCLEOTIDE SEQUENCE [LARGE SCALE GENOMIC DNA]</scope>
    <source>
        <strain evidence="3">JCM 3115</strain>
    </source>
</reference>
<dbReference type="InterPro" id="IPR011010">
    <property type="entry name" value="DNA_brk_join_enz"/>
</dbReference>
<accession>A0ABQ2RE55</accession>
<evidence type="ECO:0000256" key="1">
    <source>
        <dbReference type="ARBA" id="ARBA00023172"/>
    </source>
</evidence>
<comment type="caution">
    <text evidence="2">The sequence shown here is derived from an EMBL/GenBank/DDBJ whole genome shotgun (WGS) entry which is preliminary data.</text>
</comment>
<dbReference type="RefSeq" id="WP_189250436.1">
    <property type="nucleotide sequence ID" value="NZ_BMQJ01000023.1"/>
</dbReference>
<evidence type="ECO:0000313" key="2">
    <source>
        <dbReference type="EMBL" id="GGQ27468.1"/>
    </source>
</evidence>
<sequence length="88" mass="9883">MLATSTIQRIWDKAHRAALSPEEYGSPPAKRVYDLRHARLSTWLNAGISPKQVAEWAGNSMEVLLRTYARCLVGQDEVSMRRISEALG</sequence>
<keyword evidence="1" id="KW-0233">DNA recombination</keyword>
<organism evidence="2 3">
    <name type="scientific">Streptosporangium pseudovulgare</name>
    <dbReference type="NCBI Taxonomy" id="35765"/>
    <lineage>
        <taxon>Bacteria</taxon>
        <taxon>Bacillati</taxon>
        <taxon>Actinomycetota</taxon>
        <taxon>Actinomycetes</taxon>
        <taxon>Streptosporangiales</taxon>
        <taxon>Streptosporangiaceae</taxon>
        <taxon>Streptosporangium</taxon>
    </lineage>
</organism>
<dbReference type="Gene3D" id="1.10.443.10">
    <property type="entry name" value="Intergrase catalytic core"/>
    <property type="match status" value="1"/>
</dbReference>
<dbReference type="InterPro" id="IPR013762">
    <property type="entry name" value="Integrase-like_cat_sf"/>
</dbReference>
<gene>
    <name evidence="2" type="ORF">GCM10010140_67120</name>
</gene>
<keyword evidence="3" id="KW-1185">Reference proteome</keyword>
<proteinExistence type="predicted"/>
<dbReference type="SUPFAM" id="SSF56349">
    <property type="entry name" value="DNA breaking-rejoining enzymes"/>
    <property type="match status" value="1"/>
</dbReference>
<evidence type="ECO:0008006" key="4">
    <source>
        <dbReference type="Google" id="ProtNLM"/>
    </source>
</evidence>
<name>A0ABQ2RE55_9ACTN</name>
<dbReference type="Proteomes" id="UP000611554">
    <property type="component" value="Unassembled WGS sequence"/>
</dbReference>
<protein>
    <recommendedName>
        <fullName evidence="4">Integrase</fullName>
    </recommendedName>
</protein>